<evidence type="ECO:0000256" key="2">
    <source>
        <dbReference type="SAM" id="Phobius"/>
    </source>
</evidence>
<name>A0A8J5XJF5_DIALT</name>
<feature type="compositionally biased region" description="Basic and acidic residues" evidence="1">
    <location>
        <begin position="311"/>
        <end position="324"/>
    </location>
</feature>
<evidence type="ECO:0000313" key="3">
    <source>
        <dbReference type="EMBL" id="KAG8468888.1"/>
    </source>
</evidence>
<comment type="caution">
    <text evidence="3">The sequence shown here is derived from an EMBL/GenBank/DDBJ whole genome shotgun (WGS) entry which is preliminary data.</text>
</comment>
<feature type="transmembrane region" description="Helical" evidence="2">
    <location>
        <begin position="53"/>
        <end position="74"/>
    </location>
</feature>
<gene>
    <name evidence="3" type="ORF">KFE25_007406</name>
</gene>
<feature type="transmembrane region" description="Helical" evidence="2">
    <location>
        <begin position="450"/>
        <end position="471"/>
    </location>
</feature>
<organism evidence="3 4">
    <name type="scientific">Diacronema lutheri</name>
    <name type="common">Unicellular marine alga</name>
    <name type="synonym">Monochrysis lutheri</name>
    <dbReference type="NCBI Taxonomy" id="2081491"/>
    <lineage>
        <taxon>Eukaryota</taxon>
        <taxon>Haptista</taxon>
        <taxon>Haptophyta</taxon>
        <taxon>Pavlovophyceae</taxon>
        <taxon>Pavlovales</taxon>
        <taxon>Pavlovaceae</taxon>
        <taxon>Diacronema</taxon>
    </lineage>
</organism>
<feature type="transmembrane region" description="Helical" evidence="2">
    <location>
        <begin position="86"/>
        <end position="109"/>
    </location>
</feature>
<feature type="compositionally biased region" description="Gly residues" evidence="1">
    <location>
        <begin position="350"/>
        <end position="360"/>
    </location>
</feature>
<accession>A0A8J5XJF5</accession>
<feature type="region of interest" description="Disordered" evidence="1">
    <location>
        <begin position="294"/>
        <end position="373"/>
    </location>
</feature>
<feature type="compositionally biased region" description="Low complexity" evidence="1">
    <location>
        <begin position="336"/>
        <end position="349"/>
    </location>
</feature>
<evidence type="ECO:0000313" key="4">
    <source>
        <dbReference type="Proteomes" id="UP000751190"/>
    </source>
</evidence>
<keyword evidence="2" id="KW-0812">Transmembrane</keyword>
<sequence>MSATASGAEPREGEAAGGAGSTGALERTRAHHAERADRGDAHSRAEMQALASALWATAVVALLAHTAGGALALLHGAGRLSPACGVILRIVLAAAALRHALAATGLAAIAGVRADAAVGADAVVAAPLRALRLASAAGACACAIALAAHLPVSLLASACGLLGCLEVQALAWGAMLIAPPSPGGVLARLPRGWLVAVCDADVLTLFEWSSQQVCAYWSLLELWWGAILIGLSRAEVESALAAGLLPRAIGRWVHRPLLAQLPPDVLRALSADPAARARAALATAMQRFAPRAMRPPIAHRPPPPPPSAHAPVREPARDGRRGDARPVQSTDEPDSPESLSSSSSELSADGVGGDGGGRAHGGGERAAERSPGGLLAGEGAGAFLALSAARAPARAPASAPHRARGVHRAGALVHSAGVGSFLLGVLAKRLGEHAAWRLALLRARATSKRARAALARALATLACAVALLVAARRSRRRGALTRPGARMIALLASVAAAFAAGVTSTAEPPSQRASGTRRPQCE</sequence>
<dbReference type="AlphaFoldDB" id="A0A8J5XJF5"/>
<reference evidence="3" key="1">
    <citation type="submission" date="2021-05" db="EMBL/GenBank/DDBJ databases">
        <title>The genome of the haptophyte Pavlova lutheri (Diacronema luteri, Pavlovales) - a model for lipid biosynthesis in eukaryotic algae.</title>
        <authorList>
            <person name="Hulatt C.J."/>
            <person name="Posewitz M.C."/>
        </authorList>
    </citation>
    <scope>NUCLEOTIDE SEQUENCE</scope>
    <source>
        <strain evidence="3">NIVA-4/92</strain>
    </source>
</reference>
<feature type="compositionally biased region" description="Basic and acidic residues" evidence="1">
    <location>
        <begin position="26"/>
        <end position="42"/>
    </location>
</feature>
<proteinExistence type="predicted"/>
<feature type="transmembrane region" description="Helical" evidence="2">
    <location>
        <begin position="130"/>
        <end position="148"/>
    </location>
</feature>
<feature type="transmembrane region" description="Helical" evidence="2">
    <location>
        <begin position="483"/>
        <end position="502"/>
    </location>
</feature>
<dbReference type="OrthoDB" id="10651561at2759"/>
<dbReference type="Proteomes" id="UP000751190">
    <property type="component" value="Unassembled WGS sequence"/>
</dbReference>
<keyword evidence="2" id="KW-0472">Membrane</keyword>
<feature type="compositionally biased region" description="Pro residues" evidence="1">
    <location>
        <begin position="298"/>
        <end position="308"/>
    </location>
</feature>
<keyword evidence="4" id="KW-1185">Reference proteome</keyword>
<keyword evidence="2" id="KW-1133">Transmembrane helix</keyword>
<feature type="region of interest" description="Disordered" evidence="1">
    <location>
        <begin position="1"/>
        <end position="42"/>
    </location>
</feature>
<protein>
    <submittedName>
        <fullName evidence="3">Uncharacterized protein</fullName>
    </submittedName>
</protein>
<dbReference type="EMBL" id="JAGTXO010000003">
    <property type="protein sequence ID" value="KAG8468888.1"/>
    <property type="molecule type" value="Genomic_DNA"/>
</dbReference>
<evidence type="ECO:0000256" key="1">
    <source>
        <dbReference type="SAM" id="MobiDB-lite"/>
    </source>
</evidence>